<dbReference type="AlphaFoldDB" id="A0A2U1NBQ4"/>
<keyword evidence="1" id="KW-0695">RNA-directed DNA polymerase</keyword>
<dbReference type="PANTHER" id="PTHR33116:SF78">
    <property type="entry name" value="OS12G0587133 PROTEIN"/>
    <property type="match status" value="1"/>
</dbReference>
<protein>
    <submittedName>
        <fullName evidence="1">Reverse transcriptase domain, Reverse transcriptase zinc-binding domain protein</fullName>
    </submittedName>
</protein>
<dbReference type="EMBL" id="PKPP01003162">
    <property type="protein sequence ID" value="PWA70906.1"/>
    <property type="molecule type" value="Genomic_DNA"/>
</dbReference>
<keyword evidence="2" id="KW-1185">Reference proteome</keyword>
<dbReference type="Proteomes" id="UP000245207">
    <property type="component" value="Unassembled WGS sequence"/>
</dbReference>
<proteinExistence type="predicted"/>
<keyword evidence="1" id="KW-0548">Nucleotidyltransferase</keyword>
<accession>A0A2U1NBQ4</accession>
<evidence type="ECO:0000313" key="2">
    <source>
        <dbReference type="Proteomes" id="UP000245207"/>
    </source>
</evidence>
<keyword evidence="1" id="KW-0808">Transferase</keyword>
<dbReference type="PANTHER" id="PTHR33116">
    <property type="entry name" value="REVERSE TRANSCRIPTASE ZINC-BINDING DOMAIN-CONTAINING PROTEIN-RELATED-RELATED"/>
    <property type="match status" value="1"/>
</dbReference>
<organism evidence="1 2">
    <name type="scientific">Artemisia annua</name>
    <name type="common">Sweet wormwood</name>
    <dbReference type="NCBI Taxonomy" id="35608"/>
    <lineage>
        <taxon>Eukaryota</taxon>
        <taxon>Viridiplantae</taxon>
        <taxon>Streptophyta</taxon>
        <taxon>Embryophyta</taxon>
        <taxon>Tracheophyta</taxon>
        <taxon>Spermatophyta</taxon>
        <taxon>Magnoliopsida</taxon>
        <taxon>eudicotyledons</taxon>
        <taxon>Gunneridae</taxon>
        <taxon>Pentapetalae</taxon>
        <taxon>asterids</taxon>
        <taxon>campanulids</taxon>
        <taxon>Asterales</taxon>
        <taxon>Asteraceae</taxon>
        <taxon>Asteroideae</taxon>
        <taxon>Anthemideae</taxon>
        <taxon>Artemisiinae</taxon>
        <taxon>Artemisia</taxon>
    </lineage>
</organism>
<name>A0A2U1NBQ4_ARTAN</name>
<dbReference type="OrthoDB" id="1938246at2759"/>
<gene>
    <name evidence="1" type="ORF">CTI12_AA285570</name>
</gene>
<sequence>MKRGRAKVSWDDLCLPKTEGGLGVRKLEKVNVALMSSHVWKILTHKETLWVRWIHSYKLKDRSFWDIRMVANVSWGWRKLLTIRPLIRPIRGGSGVSGVYSVGGGH</sequence>
<comment type="caution">
    <text evidence="1">The sequence shown here is derived from an EMBL/GenBank/DDBJ whole genome shotgun (WGS) entry which is preliminary data.</text>
</comment>
<dbReference type="STRING" id="35608.A0A2U1NBQ4"/>
<reference evidence="1 2" key="1">
    <citation type="journal article" date="2018" name="Mol. Plant">
        <title>The genome of Artemisia annua provides insight into the evolution of Asteraceae family and artemisinin biosynthesis.</title>
        <authorList>
            <person name="Shen Q."/>
            <person name="Zhang L."/>
            <person name="Liao Z."/>
            <person name="Wang S."/>
            <person name="Yan T."/>
            <person name="Shi P."/>
            <person name="Liu M."/>
            <person name="Fu X."/>
            <person name="Pan Q."/>
            <person name="Wang Y."/>
            <person name="Lv Z."/>
            <person name="Lu X."/>
            <person name="Zhang F."/>
            <person name="Jiang W."/>
            <person name="Ma Y."/>
            <person name="Chen M."/>
            <person name="Hao X."/>
            <person name="Li L."/>
            <person name="Tang Y."/>
            <person name="Lv G."/>
            <person name="Zhou Y."/>
            <person name="Sun X."/>
            <person name="Brodelius P.E."/>
            <person name="Rose J.K.C."/>
            <person name="Tang K."/>
        </authorList>
    </citation>
    <scope>NUCLEOTIDE SEQUENCE [LARGE SCALE GENOMIC DNA]</scope>
    <source>
        <strain evidence="2">cv. Huhao1</strain>
        <tissue evidence="1">Leaf</tissue>
    </source>
</reference>
<evidence type="ECO:0000313" key="1">
    <source>
        <dbReference type="EMBL" id="PWA70906.1"/>
    </source>
</evidence>
<dbReference type="GO" id="GO:0003964">
    <property type="term" value="F:RNA-directed DNA polymerase activity"/>
    <property type="evidence" value="ECO:0007669"/>
    <property type="project" value="UniProtKB-KW"/>
</dbReference>